<dbReference type="STRING" id="573061.Clocel_0914"/>
<protein>
    <submittedName>
        <fullName evidence="3">CARDB domain protein</fullName>
    </submittedName>
</protein>
<dbReference type="InterPro" id="IPR011635">
    <property type="entry name" value="CARDB"/>
</dbReference>
<dbReference type="eggNOG" id="COG1572">
    <property type="taxonomic scope" value="Bacteria"/>
</dbReference>
<dbReference type="Pfam" id="PF07705">
    <property type="entry name" value="CARDB"/>
    <property type="match status" value="2"/>
</dbReference>
<dbReference type="Proteomes" id="UP000002730">
    <property type="component" value="Chromosome"/>
</dbReference>
<dbReference type="KEGG" id="ccb:Clocel_0914"/>
<sequence length="265" mass="28701">MRFSKTFKTTKFLKGILFSAALVATTLGTPIPTFAASSVPTIVANTRADLTPTPITYSQPLKTGEAILFDSGIRNNGVTAESFNIKWYVNNVQVGYGGHGEVPEGRTVMNGNSSLSYTFKNPGTYTITFEVDSDNHISEFNETNNRVSTTIFVPSIDLVATPITASLASPKVWQQITFNTAVQNLGEHTGSGFNIAWYVNDTPVGAGYHLPVPAYTTVDNGNSALLYTFGTPGTYKITVEVDPENYLGEFSESNNKTSMYITVTN</sequence>
<evidence type="ECO:0000313" key="3">
    <source>
        <dbReference type="EMBL" id="ADL50684.1"/>
    </source>
</evidence>
<reference evidence="3 4" key="1">
    <citation type="submission" date="2010-08" db="EMBL/GenBank/DDBJ databases">
        <title>Complete sequence of Clostridium cellulovorans 743B.</title>
        <authorList>
            <consortium name="US DOE Joint Genome Institute"/>
            <person name="Lucas S."/>
            <person name="Copeland A."/>
            <person name="Lapidus A."/>
            <person name="Cheng J.-F."/>
            <person name="Bruce D."/>
            <person name="Goodwin L."/>
            <person name="Pitluck S."/>
            <person name="Chertkov O."/>
            <person name="Detter J.C."/>
            <person name="Han C."/>
            <person name="Tapia R."/>
            <person name="Land M."/>
            <person name="Hauser L."/>
            <person name="Chang Y.-J."/>
            <person name="Jeffries C."/>
            <person name="Kyrpides N."/>
            <person name="Ivanova N."/>
            <person name="Mikhailova N."/>
            <person name="Hemme C.L."/>
            <person name="Woyke T."/>
        </authorList>
    </citation>
    <scope>NUCLEOTIDE SEQUENCE [LARGE SCALE GENOMIC DNA]</scope>
    <source>
        <strain evidence="4">ATCC 35296 / DSM 3052 / OCM 3 / 743B</strain>
    </source>
</reference>
<feature type="domain" description="CARDB" evidence="2">
    <location>
        <begin position="157"/>
        <end position="258"/>
    </location>
</feature>
<evidence type="ECO:0000313" key="4">
    <source>
        <dbReference type="Proteomes" id="UP000002730"/>
    </source>
</evidence>
<feature type="chain" id="PRO_5003128366" evidence="1">
    <location>
        <begin position="36"/>
        <end position="265"/>
    </location>
</feature>
<organism evidence="3 4">
    <name type="scientific">Clostridium cellulovorans (strain ATCC 35296 / DSM 3052 / OCM 3 / 743B)</name>
    <dbReference type="NCBI Taxonomy" id="573061"/>
    <lineage>
        <taxon>Bacteria</taxon>
        <taxon>Bacillati</taxon>
        <taxon>Bacillota</taxon>
        <taxon>Clostridia</taxon>
        <taxon>Eubacteriales</taxon>
        <taxon>Clostridiaceae</taxon>
        <taxon>Clostridium</taxon>
    </lineage>
</organism>
<dbReference type="InterPro" id="IPR013783">
    <property type="entry name" value="Ig-like_fold"/>
</dbReference>
<dbReference type="Gene3D" id="2.60.40.10">
    <property type="entry name" value="Immunoglobulins"/>
    <property type="match status" value="2"/>
</dbReference>
<dbReference type="AlphaFoldDB" id="D9ST68"/>
<gene>
    <name evidence="3" type="ordered locus">Clocel_0914</name>
</gene>
<proteinExistence type="predicted"/>
<feature type="domain" description="CARDB" evidence="2">
    <location>
        <begin position="48"/>
        <end position="148"/>
    </location>
</feature>
<dbReference type="EMBL" id="CP002160">
    <property type="protein sequence ID" value="ADL50684.1"/>
    <property type="molecule type" value="Genomic_DNA"/>
</dbReference>
<dbReference type="OrthoDB" id="3690529at2"/>
<dbReference type="RefSeq" id="WP_010076474.1">
    <property type="nucleotide sequence ID" value="NC_014393.1"/>
</dbReference>
<keyword evidence="4" id="KW-1185">Reference proteome</keyword>
<name>D9ST68_CLOC7</name>
<evidence type="ECO:0000259" key="2">
    <source>
        <dbReference type="Pfam" id="PF07705"/>
    </source>
</evidence>
<evidence type="ECO:0000256" key="1">
    <source>
        <dbReference type="SAM" id="SignalP"/>
    </source>
</evidence>
<feature type="signal peptide" evidence="1">
    <location>
        <begin position="1"/>
        <end position="35"/>
    </location>
</feature>
<dbReference type="HOGENOM" id="CLU_1007224_0_0_9"/>
<keyword evidence="1" id="KW-0732">Signal</keyword>
<accession>D9ST68</accession>